<dbReference type="InParanoid" id="K2QRZ8"/>
<reference evidence="2 3" key="1">
    <citation type="journal article" date="2012" name="BMC Genomics">
        <title>Tools to kill: Genome of one of the most destructive plant pathogenic fungi Macrophomina phaseolina.</title>
        <authorList>
            <person name="Islam M.S."/>
            <person name="Haque M.S."/>
            <person name="Islam M.M."/>
            <person name="Emdad E.M."/>
            <person name="Halim A."/>
            <person name="Hossen Q.M.M."/>
            <person name="Hossain M.Z."/>
            <person name="Ahmed B."/>
            <person name="Rahim S."/>
            <person name="Rahman M.S."/>
            <person name="Alam M.M."/>
            <person name="Hou S."/>
            <person name="Wan X."/>
            <person name="Saito J.A."/>
            <person name="Alam M."/>
        </authorList>
    </citation>
    <scope>NUCLEOTIDE SEQUENCE [LARGE SCALE GENOMIC DNA]</scope>
    <source>
        <strain evidence="2 3">MS6</strain>
    </source>
</reference>
<evidence type="ECO:0000256" key="1">
    <source>
        <dbReference type="SAM" id="MobiDB-lite"/>
    </source>
</evidence>
<dbReference type="HOGENOM" id="CLU_2015716_0_0_1"/>
<name>K2QRZ8_MACPH</name>
<organism evidence="2 3">
    <name type="scientific">Macrophomina phaseolina (strain MS6)</name>
    <name type="common">Charcoal rot fungus</name>
    <dbReference type="NCBI Taxonomy" id="1126212"/>
    <lineage>
        <taxon>Eukaryota</taxon>
        <taxon>Fungi</taxon>
        <taxon>Dikarya</taxon>
        <taxon>Ascomycota</taxon>
        <taxon>Pezizomycotina</taxon>
        <taxon>Dothideomycetes</taxon>
        <taxon>Dothideomycetes incertae sedis</taxon>
        <taxon>Botryosphaeriales</taxon>
        <taxon>Botryosphaeriaceae</taxon>
        <taxon>Macrophomina</taxon>
    </lineage>
</organism>
<accession>K2QRZ8</accession>
<dbReference type="AlphaFoldDB" id="K2QRZ8"/>
<proteinExistence type="predicted"/>
<dbReference type="Proteomes" id="UP000007129">
    <property type="component" value="Unassembled WGS sequence"/>
</dbReference>
<dbReference type="VEuPathDB" id="FungiDB:MPH_10200"/>
<protein>
    <submittedName>
        <fullName evidence="2">Uncharacterized protein</fullName>
    </submittedName>
</protein>
<dbReference type="EMBL" id="AHHD01000443">
    <property type="protein sequence ID" value="EKG12656.1"/>
    <property type="molecule type" value="Genomic_DNA"/>
</dbReference>
<comment type="caution">
    <text evidence="2">The sequence shown here is derived from an EMBL/GenBank/DDBJ whole genome shotgun (WGS) entry which is preliminary data.</text>
</comment>
<evidence type="ECO:0000313" key="2">
    <source>
        <dbReference type="EMBL" id="EKG12656.1"/>
    </source>
</evidence>
<sequence>MTSWMIVFSYPPATSIRLYTWNVLLSFIAHTSFGIRQQSYRRTGHQVCFVAKDFPFGSRTPISAPSPPPPLTKSRPKSDEDHVIRSSRAYIALKDNAISWQTVQENPWNCATVWPASRFEKGR</sequence>
<gene>
    <name evidence="2" type="ORF">MPH_10200</name>
</gene>
<evidence type="ECO:0000313" key="3">
    <source>
        <dbReference type="Proteomes" id="UP000007129"/>
    </source>
</evidence>
<feature type="region of interest" description="Disordered" evidence="1">
    <location>
        <begin position="57"/>
        <end position="81"/>
    </location>
</feature>